<keyword evidence="4" id="KW-0678">Repressor</keyword>
<dbReference type="GO" id="GO:0005677">
    <property type="term" value="C:chromatin silencing complex"/>
    <property type="evidence" value="ECO:0007669"/>
    <property type="project" value="TreeGrafter"/>
</dbReference>
<dbReference type="SUPFAM" id="SSF53335">
    <property type="entry name" value="S-adenosyl-L-methionine-dependent methyltransferases"/>
    <property type="match status" value="1"/>
</dbReference>
<evidence type="ECO:0000256" key="2">
    <source>
        <dbReference type="ARBA" id="ARBA00006301"/>
    </source>
</evidence>
<dbReference type="GeneID" id="106747375"/>
<protein>
    <recommendedName>
        <fullName evidence="3 13">Ribosomal RNA-processing protein 8</fullName>
        <ecNumber evidence="13">2.1.1.-</ecNumber>
    </recommendedName>
</protein>
<evidence type="ECO:0000256" key="10">
    <source>
        <dbReference type="ARBA" id="ARBA00023015"/>
    </source>
</evidence>
<evidence type="ECO:0000256" key="8">
    <source>
        <dbReference type="ARBA" id="ARBA00022691"/>
    </source>
</evidence>
<evidence type="ECO:0000256" key="12">
    <source>
        <dbReference type="ARBA" id="ARBA00023242"/>
    </source>
</evidence>
<comment type="subcellular location">
    <subcellularLocation>
        <location evidence="1 13">Nucleus</location>
        <location evidence="1 13">Nucleolus</location>
    </subcellularLocation>
</comment>
<keyword evidence="6 13" id="KW-0489">Methyltransferase</keyword>
<name>A0A6P3XPA1_DINQU</name>
<dbReference type="GO" id="GO:0032259">
    <property type="term" value="P:methylation"/>
    <property type="evidence" value="ECO:0007669"/>
    <property type="project" value="UniProtKB-KW"/>
</dbReference>
<keyword evidence="10" id="KW-0805">Transcription regulation</keyword>
<accession>A0A6P3XPA1</accession>
<dbReference type="Proteomes" id="UP000515204">
    <property type="component" value="Unplaced"/>
</dbReference>
<evidence type="ECO:0000256" key="6">
    <source>
        <dbReference type="ARBA" id="ARBA00022603"/>
    </source>
</evidence>
<dbReference type="RefSeq" id="XP_014480335.1">
    <property type="nucleotide sequence ID" value="XM_014624849.1"/>
</dbReference>
<dbReference type="GO" id="GO:0006364">
    <property type="term" value="P:rRNA processing"/>
    <property type="evidence" value="ECO:0007669"/>
    <property type="project" value="UniProtKB-UniRule"/>
</dbReference>
<dbReference type="Gene3D" id="1.10.10.2150">
    <property type="entry name" value="Ribosomal RNA-processing protein 8, N-terminal domain"/>
    <property type="match status" value="1"/>
</dbReference>
<dbReference type="GO" id="GO:0005730">
    <property type="term" value="C:nucleolus"/>
    <property type="evidence" value="ECO:0007669"/>
    <property type="project" value="UniProtKB-SubCell"/>
</dbReference>
<dbReference type="InterPro" id="IPR029063">
    <property type="entry name" value="SAM-dependent_MTases_sf"/>
</dbReference>
<evidence type="ECO:0000313" key="17">
    <source>
        <dbReference type="RefSeq" id="XP_014480335.1"/>
    </source>
</evidence>
<keyword evidence="7 13" id="KW-0808">Transferase</keyword>
<evidence type="ECO:0000256" key="3">
    <source>
        <dbReference type="ARBA" id="ARBA00020203"/>
    </source>
</evidence>
<dbReference type="PANTHER" id="PTHR12787:SF0">
    <property type="entry name" value="RIBOSOMAL RNA-PROCESSING PROTEIN 8"/>
    <property type="match status" value="1"/>
</dbReference>
<comment type="function">
    <text evidence="13">Probable methyltransferase required to silence rDNA.</text>
</comment>
<sequence>MGKAKAVPQNRKTLALKNAPSVSKKQKKRKETARTIENIKNKPKVPKKTINCEQNKTGIQNLKVKNQEKMKQISASKKTQRVKSGKTLKLNNHEIKLKRLEEILSRKTQTMQTERKIKKQQPLTLRDRMMAQLSASRFRFINETLYSSDSSQSKQYFNEDPDAFKAYHDGYKQQIEQWPINPLDVIISSIKNMPTDNVIADFGCGEAQLAASIPHEVHSFDFIAMNDRVKACDITHTPLLMSNVHVVVFCLSLMGTNLDDYLIEANRVLKTNGILKIAEVESRFEDVEDFIRLLGCYGFKNTWKDLSHDLFYFMDFKKEEDISMKKKKTLPTITLKPCLYKKR</sequence>
<feature type="region of interest" description="Disordered" evidence="14">
    <location>
        <begin position="1"/>
        <end position="47"/>
    </location>
</feature>
<keyword evidence="8 13" id="KW-0949">S-adenosyl-L-methionine</keyword>
<evidence type="ECO:0000256" key="7">
    <source>
        <dbReference type="ARBA" id="ARBA00022679"/>
    </source>
</evidence>
<keyword evidence="11" id="KW-0804">Transcription</keyword>
<evidence type="ECO:0000256" key="13">
    <source>
        <dbReference type="RuleBase" id="RU365074"/>
    </source>
</evidence>
<dbReference type="Pfam" id="PF05148">
    <property type="entry name" value="Methyltransf_8"/>
    <property type="match status" value="1"/>
</dbReference>
<evidence type="ECO:0000256" key="1">
    <source>
        <dbReference type="ARBA" id="ARBA00004604"/>
    </source>
</evidence>
<gene>
    <name evidence="16 17" type="primary">LOC106747375</name>
</gene>
<comment type="similarity">
    <text evidence="2 13">Belongs to the methyltransferase superfamily. RRP8 family.</text>
</comment>
<keyword evidence="9" id="KW-0156">Chromatin regulator</keyword>
<dbReference type="Gene3D" id="3.40.50.150">
    <property type="entry name" value="Vaccinia Virus protein VP39"/>
    <property type="match status" value="1"/>
</dbReference>
<dbReference type="RefSeq" id="XP_014480326.1">
    <property type="nucleotide sequence ID" value="XM_014624840.1"/>
</dbReference>
<dbReference type="PANTHER" id="PTHR12787">
    <property type="entry name" value="RIBOSOMAL RNA-PROCESSING PROTEIN 8"/>
    <property type="match status" value="1"/>
</dbReference>
<dbReference type="GO" id="GO:0042149">
    <property type="term" value="P:cellular response to glucose starvation"/>
    <property type="evidence" value="ECO:0007669"/>
    <property type="project" value="TreeGrafter"/>
</dbReference>
<evidence type="ECO:0000256" key="11">
    <source>
        <dbReference type="ARBA" id="ARBA00023163"/>
    </source>
</evidence>
<dbReference type="GO" id="GO:0046015">
    <property type="term" value="P:regulation of transcription by glucose"/>
    <property type="evidence" value="ECO:0007669"/>
    <property type="project" value="TreeGrafter"/>
</dbReference>
<dbReference type="FunFam" id="1.10.10.2150:FF:000001">
    <property type="entry name" value="Ribosomal RNA-processing protein 8"/>
    <property type="match status" value="1"/>
</dbReference>
<evidence type="ECO:0000313" key="15">
    <source>
        <dbReference type="Proteomes" id="UP000515204"/>
    </source>
</evidence>
<dbReference type="EC" id="2.1.1.-" evidence="13"/>
<keyword evidence="15" id="KW-1185">Reference proteome</keyword>
<dbReference type="InterPro" id="IPR007823">
    <property type="entry name" value="RRP8"/>
</dbReference>
<dbReference type="InterPro" id="IPR042036">
    <property type="entry name" value="RRP8_N"/>
</dbReference>
<dbReference type="KEGG" id="dqu:106747375"/>
<keyword evidence="5 13" id="KW-0698">rRNA processing</keyword>
<keyword evidence="12 13" id="KW-0539">Nucleus</keyword>
<dbReference type="GO" id="GO:0008168">
    <property type="term" value="F:methyltransferase activity"/>
    <property type="evidence" value="ECO:0007669"/>
    <property type="project" value="UniProtKB-KW"/>
</dbReference>
<proteinExistence type="inferred from homology"/>
<evidence type="ECO:0000256" key="14">
    <source>
        <dbReference type="SAM" id="MobiDB-lite"/>
    </source>
</evidence>
<organism evidence="15 17">
    <name type="scientific">Dinoponera quadriceps</name>
    <name type="common">South American ant</name>
    <dbReference type="NCBI Taxonomy" id="609295"/>
    <lineage>
        <taxon>Eukaryota</taxon>
        <taxon>Metazoa</taxon>
        <taxon>Ecdysozoa</taxon>
        <taxon>Arthropoda</taxon>
        <taxon>Hexapoda</taxon>
        <taxon>Insecta</taxon>
        <taxon>Pterygota</taxon>
        <taxon>Neoptera</taxon>
        <taxon>Endopterygota</taxon>
        <taxon>Hymenoptera</taxon>
        <taxon>Apocrita</taxon>
        <taxon>Aculeata</taxon>
        <taxon>Formicoidea</taxon>
        <taxon>Formicidae</taxon>
        <taxon>Ponerinae</taxon>
        <taxon>Ponerini</taxon>
        <taxon>Dinoponera</taxon>
    </lineage>
</organism>
<evidence type="ECO:0000256" key="4">
    <source>
        <dbReference type="ARBA" id="ARBA00022491"/>
    </source>
</evidence>
<reference evidence="16 17" key="1">
    <citation type="submission" date="2025-04" db="UniProtKB">
        <authorList>
            <consortium name="RefSeq"/>
        </authorList>
    </citation>
    <scope>IDENTIFICATION</scope>
</reference>
<dbReference type="GO" id="GO:0033553">
    <property type="term" value="C:rDNA heterochromatin"/>
    <property type="evidence" value="ECO:0007669"/>
    <property type="project" value="TreeGrafter"/>
</dbReference>
<dbReference type="FunFam" id="3.40.50.150:FF:000068">
    <property type="entry name" value="Ribosomal RNA-processing protein 8"/>
    <property type="match status" value="1"/>
</dbReference>
<dbReference type="AlphaFoldDB" id="A0A6P3XPA1"/>
<dbReference type="OrthoDB" id="10258825at2759"/>
<evidence type="ECO:0000256" key="5">
    <source>
        <dbReference type="ARBA" id="ARBA00022552"/>
    </source>
</evidence>
<evidence type="ECO:0000313" key="16">
    <source>
        <dbReference type="RefSeq" id="XP_014480326.1"/>
    </source>
</evidence>
<dbReference type="GO" id="GO:0000183">
    <property type="term" value="P:rDNA heterochromatin formation"/>
    <property type="evidence" value="ECO:0007669"/>
    <property type="project" value="TreeGrafter"/>
</dbReference>
<evidence type="ECO:0000256" key="9">
    <source>
        <dbReference type="ARBA" id="ARBA00022853"/>
    </source>
</evidence>